<evidence type="ECO:0000256" key="2">
    <source>
        <dbReference type="ARBA" id="ARBA00022737"/>
    </source>
</evidence>
<feature type="region of interest" description="Disordered" evidence="3">
    <location>
        <begin position="12"/>
        <end position="31"/>
    </location>
</feature>
<keyword evidence="5" id="KW-1185">Reference proteome</keyword>
<dbReference type="Gene3D" id="2.120.10.80">
    <property type="entry name" value="Kelch-type beta propeller"/>
    <property type="match status" value="2"/>
</dbReference>
<dbReference type="Pfam" id="PF24681">
    <property type="entry name" value="Kelch_KLHDC2_KLHL20_DRC7"/>
    <property type="match status" value="1"/>
</dbReference>
<dbReference type="AlphaFoldDB" id="A0A9D4VEL5"/>
<sequence>MRWERVRFKAKAEGKSIGRKGGTAGPGKRWGHTCNSVKNGRFLYIFGGYGKDNRQTNDVHVFDTVKQTWSKPMVKGTAPSPRDSHSCTTVGTSVYVFGGTDGKTPLKDLYILDTTTNTWSRPQVGGDGPAPREGHSAALIGHILFIFGGCGKTADESEEIYFNDLYMLDTVKLHWTKASTKGEAPAPRDSHTCSAWDNKLIVLGGEDASDSYLSDVHVLDTDVMEWNEIYASGDMLMPRAGHATVAVGKYVFVFGGFTDDRKLYDDLHMLNLETGLWTKVTTSGVGPSSRFSVAGDCVDVKSGVLVFIGGCNENLEALDDMYYLDTELQVEKVQDERAEKYSLRKELKRKRQENQIVVKSPELEKEPALELKPKIVAAPIPPAPPGVGLYELKPVEEKIFEAKITDVFHYGYTIESKIDGKLLRGLLFSYRPGFAHAVHAYLTRKKLVPEGGASEVREARKPKLKIARAKQGVSTPDGQSTPSEQASLGENVPSGQLVPLPTQPPQYTQPHWQQHQMSQAQPQQSLQPYVQHRQPQPQPQPQQTQAQAQPQLQQHSYPQQQHQQYLQWQQQHHFHYPLPQQMRNPPGVHPQQRAPPNAATTTTLQPDPRHYMPSGYVGLPLSSDGSSHHLPPGPAGSFPPHSLPSQGIQGPREQSIQQTEKQ</sequence>
<dbReference type="Proteomes" id="UP000886520">
    <property type="component" value="Chromosome 1"/>
</dbReference>
<feature type="compositionally biased region" description="Polar residues" evidence="3">
    <location>
        <begin position="472"/>
        <end position="488"/>
    </location>
</feature>
<dbReference type="InterPro" id="IPR006652">
    <property type="entry name" value="Kelch_1"/>
</dbReference>
<accession>A0A9D4VEL5</accession>
<dbReference type="SUPFAM" id="SSF50965">
    <property type="entry name" value="Galactose oxidase, central domain"/>
    <property type="match status" value="2"/>
</dbReference>
<dbReference type="SMART" id="SM00612">
    <property type="entry name" value="Kelch"/>
    <property type="match status" value="3"/>
</dbReference>
<evidence type="ECO:0000256" key="3">
    <source>
        <dbReference type="SAM" id="MobiDB-lite"/>
    </source>
</evidence>
<evidence type="ECO:0000313" key="5">
    <source>
        <dbReference type="Proteomes" id="UP000886520"/>
    </source>
</evidence>
<proteinExistence type="predicted"/>
<evidence type="ECO:0000256" key="1">
    <source>
        <dbReference type="ARBA" id="ARBA00022441"/>
    </source>
</evidence>
<dbReference type="InterPro" id="IPR011043">
    <property type="entry name" value="Gal_Oxase/kelch_b-propeller"/>
</dbReference>
<feature type="compositionally biased region" description="Low complexity" evidence="3">
    <location>
        <begin position="496"/>
        <end position="571"/>
    </location>
</feature>
<dbReference type="InterPro" id="IPR015915">
    <property type="entry name" value="Kelch-typ_b-propeller"/>
</dbReference>
<feature type="region of interest" description="Disordered" evidence="3">
    <location>
        <begin position="453"/>
        <end position="662"/>
    </location>
</feature>
<dbReference type="Pfam" id="PF01344">
    <property type="entry name" value="Kelch_1"/>
    <property type="match status" value="1"/>
</dbReference>
<comment type="caution">
    <text evidence="4">The sequence shown here is derived from an EMBL/GenBank/DDBJ whole genome shotgun (WGS) entry which is preliminary data.</text>
</comment>
<dbReference type="PANTHER" id="PTHR46093">
    <property type="entry name" value="ACYL-COA-BINDING DOMAIN-CONTAINING PROTEIN 5"/>
    <property type="match status" value="1"/>
</dbReference>
<dbReference type="EMBL" id="JABFUD020000001">
    <property type="protein sequence ID" value="KAI5084853.1"/>
    <property type="molecule type" value="Genomic_DNA"/>
</dbReference>
<dbReference type="OrthoDB" id="10251809at2759"/>
<feature type="compositionally biased region" description="Polar residues" evidence="3">
    <location>
        <begin position="643"/>
        <end position="662"/>
    </location>
</feature>
<organism evidence="4 5">
    <name type="scientific">Adiantum capillus-veneris</name>
    <name type="common">Maidenhair fern</name>
    <dbReference type="NCBI Taxonomy" id="13818"/>
    <lineage>
        <taxon>Eukaryota</taxon>
        <taxon>Viridiplantae</taxon>
        <taxon>Streptophyta</taxon>
        <taxon>Embryophyta</taxon>
        <taxon>Tracheophyta</taxon>
        <taxon>Polypodiopsida</taxon>
        <taxon>Polypodiidae</taxon>
        <taxon>Polypodiales</taxon>
        <taxon>Pteridineae</taxon>
        <taxon>Pteridaceae</taxon>
        <taxon>Vittarioideae</taxon>
        <taxon>Adiantum</taxon>
    </lineage>
</organism>
<gene>
    <name evidence="4" type="ORF">GOP47_0001022</name>
</gene>
<keyword evidence="1" id="KW-0880">Kelch repeat</keyword>
<keyword evidence="2" id="KW-0677">Repeat</keyword>
<reference evidence="4" key="1">
    <citation type="submission" date="2021-01" db="EMBL/GenBank/DDBJ databases">
        <title>Adiantum capillus-veneris genome.</title>
        <authorList>
            <person name="Fang Y."/>
            <person name="Liao Q."/>
        </authorList>
    </citation>
    <scope>NUCLEOTIDE SEQUENCE</scope>
    <source>
        <strain evidence="4">H3</strain>
        <tissue evidence="4">Leaf</tissue>
    </source>
</reference>
<name>A0A9D4VEL5_ADICA</name>
<protein>
    <submittedName>
        <fullName evidence="4">Uncharacterized protein</fullName>
    </submittedName>
</protein>
<dbReference type="PANTHER" id="PTHR46093:SF9">
    <property type="entry name" value="DCD DOMAIN-CONTAINING PROTEIN"/>
    <property type="match status" value="1"/>
</dbReference>
<evidence type="ECO:0000313" key="4">
    <source>
        <dbReference type="EMBL" id="KAI5084853.1"/>
    </source>
</evidence>